<evidence type="ECO:0000313" key="2">
    <source>
        <dbReference type="EMBL" id="SFN55925.1"/>
    </source>
</evidence>
<dbReference type="Pfam" id="PF00144">
    <property type="entry name" value="Beta-lactamase"/>
    <property type="match status" value="1"/>
</dbReference>
<dbReference type="AlphaFoldDB" id="A0A1I5A0B7"/>
<proteinExistence type="predicted"/>
<evidence type="ECO:0000259" key="1">
    <source>
        <dbReference type="Pfam" id="PF00144"/>
    </source>
</evidence>
<dbReference type="EMBL" id="FOVR01000001">
    <property type="protein sequence ID" value="SFN55925.1"/>
    <property type="molecule type" value="Genomic_DNA"/>
</dbReference>
<feature type="domain" description="Beta-lactamase-related" evidence="1">
    <location>
        <begin position="25"/>
        <end position="331"/>
    </location>
</feature>
<dbReference type="SUPFAM" id="SSF56601">
    <property type="entry name" value="beta-lactamase/transpeptidase-like"/>
    <property type="match status" value="1"/>
</dbReference>
<name>A0A1I5A0B7_9HYPH</name>
<keyword evidence="3" id="KW-1185">Reference proteome</keyword>
<dbReference type="RefSeq" id="WP_090068126.1">
    <property type="nucleotide sequence ID" value="NZ_FOVR01000001.1"/>
</dbReference>
<dbReference type="Gene3D" id="3.40.710.10">
    <property type="entry name" value="DD-peptidase/beta-lactamase superfamily"/>
    <property type="match status" value="1"/>
</dbReference>
<accession>A0A1I5A0B7</accession>
<dbReference type="STRING" id="655353.SAMN04488056_101300"/>
<dbReference type="InterPro" id="IPR001466">
    <property type="entry name" value="Beta-lactam-related"/>
</dbReference>
<dbReference type="PANTHER" id="PTHR46825:SF9">
    <property type="entry name" value="BETA-LACTAMASE-RELATED DOMAIN-CONTAINING PROTEIN"/>
    <property type="match status" value="1"/>
</dbReference>
<dbReference type="InterPro" id="IPR050491">
    <property type="entry name" value="AmpC-like"/>
</dbReference>
<evidence type="ECO:0000313" key="3">
    <source>
        <dbReference type="Proteomes" id="UP000199236"/>
    </source>
</evidence>
<gene>
    <name evidence="2" type="ORF">SAMN04488056_101300</name>
</gene>
<dbReference type="OrthoDB" id="119951at2"/>
<reference evidence="2 3" key="1">
    <citation type="submission" date="2016-10" db="EMBL/GenBank/DDBJ databases">
        <authorList>
            <person name="de Groot N.N."/>
        </authorList>
    </citation>
    <scope>NUCLEOTIDE SEQUENCE [LARGE SCALE GENOMIC DNA]</scope>
    <source>
        <strain evidence="2 3">CGMCC 1.9157</strain>
    </source>
</reference>
<dbReference type="PANTHER" id="PTHR46825">
    <property type="entry name" value="D-ALANYL-D-ALANINE-CARBOXYPEPTIDASE/ENDOPEPTIDASE AMPH"/>
    <property type="match status" value="1"/>
</dbReference>
<protein>
    <submittedName>
        <fullName evidence="2">CubicO group peptidase, beta-lactamase class C family</fullName>
    </submittedName>
</protein>
<dbReference type="InterPro" id="IPR012338">
    <property type="entry name" value="Beta-lactam/transpept-like"/>
</dbReference>
<dbReference type="Proteomes" id="UP000199236">
    <property type="component" value="Unassembled WGS sequence"/>
</dbReference>
<organism evidence="2 3">
    <name type="scientific">Cohaesibacter marisflavi</name>
    <dbReference type="NCBI Taxonomy" id="655353"/>
    <lineage>
        <taxon>Bacteria</taxon>
        <taxon>Pseudomonadati</taxon>
        <taxon>Pseudomonadota</taxon>
        <taxon>Alphaproteobacteria</taxon>
        <taxon>Hyphomicrobiales</taxon>
        <taxon>Cohaesibacteraceae</taxon>
    </lineage>
</organism>
<sequence length="504" mass="54695">MTIAPNWQQAERVAKEICSVWGADAPGGVIVAFDAEGDRLSVASGLENLSTGKAFSDQSVGRFASITKHLFCTLVLQHPDLLSVDDRLGAHLPELGEPLASVTVGQALDMSGGLPDMRECLSLLGLSVYTETSEEANHAFMVRQRRLNFDAGTEVSYSNTGYRLVEMILKRKGVLLRDFLKDTINSELGTAFDAPHVWAEPVKDLCPGYWFDGNTWLQSAAGLQISASGSVTTSASGMSKWLRTLMAGKGKWAGILDQLSAPRKLENGTVTGYGLGITDTLLGDRVLIGHGGSHPGYKAYIMMDRPTGTGIVFLSNRDDADSRDTASRVMAALLDLPMPKPAPRRLPEGLYVAETGPFWLEVADGNATWLDDASGLYEEGDNKVSTRSATSQLELKWDGEALVGTVGYVPRHLVRATAETVCDQLNGLWRSDEGAFLEISNGSLTMGVGPIRQTVPLTSIGGGRYLFTITDSLWTKRVCLNCLETDRIELALSRARMIEYKRVR</sequence>